<protein>
    <submittedName>
        <fullName evidence="8">MFS transporter</fullName>
    </submittedName>
</protein>
<evidence type="ECO:0000256" key="1">
    <source>
        <dbReference type="ARBA" id="ARBA00004141"/>
    </source>
</evidence>
<evidence type="ECO:0000313" key="9">
    <source>
        <dbReference type="Proteomes" id="UP001141327"/>
    </source>
</evidence>
<dbReference type="EMBL" id="JAPMOS010000133">
    <property type="protein sequence ID" value="KAJ4454793.1"/>
    <property type="molecule type" value="Genomic_DNA"/>
</dbReference>
<feature type="transmembrane region" description="Helical" evidence="6">
    <location>
        <begin position="101"/>
        <end position="122"/>
    </location>
</feature>
<keyword evidence="4 6" id="KW-1133">Transmembrane helix</keyword>
<keyword evidence="2" id="KW-0813">Transport</keyword>
<dbReference type="PANTHER" id="PTHR23504">
    <property type="entry name" value="MAJOR FACILITATOR SUPERFAMILY DOMAIN-CONTAINING PROTEIN 10"/>
    <property type="match status" value="1"/>
</dbReference>
<feature type="transmembrane region" description="Helical" evidence="6">
    <location>
        <begin position="453"/>
        <end position="472"/>
    </location>
</feature>
<feature type="transmembrane region" description="Helical" evidence="6">
    <location>
        <begin position="388"/>
        <end position="408"/>
    </location>
</feature>
<dbReference type="PANTHER" id="PTHR23504:SF15">
    <property type="entry name" value="MAJOR FACILITATOR SUPERFAMILY (MFS) PROFILE DOMAIN-CONTAINING PROTEIN"/>
    <property type="match status" value="1"/>
</dbReference>
<dbReference type="InterPro" id="IPR036259">
    <property type="entry name" value="MFS_trans_sf"/>
</dbReference>
<accession>A0ABQ8U7U0</accession>
<keyword evidence="5 6" id="KW-0472">Membrane</keyword>
<feature type="transmembrane region" description="Helical" evidence="6">
    <location>
        <begin position="420"/>
        <end position="441"/>
    </location>
</feature>
<comment type="subcellular location">
    <subcellularLocation>
        <location evidence="1">Membrane</location>
        <topology evidence="1">Multi-pass membrane protein</topology>
    </subcellularLocation>
</comment>
<feature type="transmembrane region" description="Helical" evidence="6">
    <location>
        <begin position="537"/>
        <end position="561"/>
    </location>
</feature>
<evidence type="ECO:0000256" key="4">
    <source>
        <dbReference type="ARBA" id="ARBA00022989"/>
    </source>
</evidence>
<feature type="transmembrane region" description="Helical" evidence="6">
    <location>
        <begin position="478"/>
        <end position="500"/>
    </location>
</feature>
<evidence type="ECO:0000259" key="7">
    <source>
        <dbReference type="PROSITE" id="PS50850"/>
    </source>
</evidence>
<evidence type="ECO:0000256" key="3">
    <source>
        <dbReference type="ARBA" id="ARBA00022692"/>
    </source>
</evidence>
<feature type="transmembrane region" description="Helical" evidence="6">
    <location>
        <begin position="77"/>
        <end position="95"/>
    </location>
</feature>
<organism evidence="8 9">
    <name type="scientific">Paratrimastix pyriformis</name>
    <dbReference type="NCBI Taxonomy" id="342808"/>
    <lineage>
        <taxon>Eukaryota</taxon>
        <taxon>Metamonada</taxon>
        <taxon>Preaxostyla</taxon>
        <taxon>Paratrimastigidae</taxon>
        <taxon>Paratrimastix</taxon>
    </lineage>
</organism>
<feature type="transmembrane region" description="Helical" evidence="6">
    <location>
        <begin position="159"/>
        <end position="181"/>
    </location>
</feature>
<dbReference type="SUPFAM" id="SSF103473">
    <property type="entry name" value="MFS general substrate transporter"/>
    <property type="match status" value="1"/>
</dbReference>
<gene>
    <name evidence="8" type="ORF">PAPYR_10400</name>
</gene>
<dbReference type="InterPro" id="IPR001958">
    <property type="entry name" value="Tet-R_TetA/multi-R_MdtG-like"/>
</dbReference>
<feature type="transmembrane region" description="Helical" evidence="6">
    <location>
        <begin position="48"/>
        <end position="65"/>
    </location>
</feature>
<keyword evidence="9" id="KW-1185">Reference proteome</keyword>
<dbReference type="InterPro" id="IPR020846">
    <property type="entry name" value="MFS_dom"/>
</dbReference>
<evidence type="ECO:0000256" key="2">
    <source>
        <dbReference type="ARBA" id="ARBA00022448"/>
    </source>
</evidence>
<reference evidence="8" key="1">
    <citation type="journal article" date="2022" name="bioRxiv">
        <title>Genomics of Preaxostyla Flagellates Illuminates Evolutionary Transitions and the Path Towards Mitochondrial Loss.</title>
        <authorList>
            <person name="Novak L.V.F."/>
            <person name="Treitli S.C."/>
            <person name="Pyrih J."/>
            <person name="Halakuc P."/>
            <person name="Pipaliya S.V."/>
            <person name="Vacek V."/>
            <person name="Brzon O."/>
            <person name="Soukal P."/>
            <person name="Eme L."/>
            <person name="Dacks J.B."/>
            <person name="Karnkowska A."/>
            <person name="Elias M."/>
            <person name="Hampl V."/>
        </authorList>
    </citation>
    <scope>NUCLEOTIDE SEQUENCE</scope>
    <source>
        <strain evidence="8">RCP-MX</strain>
    </source>
</reference>
<evidence type="ECO:0000313" key="8">
    <source>
        <dbReference type="EMBL" id="KAJ4454793.1"/>
    </source>
</evidence>
<dbReference type="Pfam" id="PF07690">
    <property type="entry name" value="MFS_1"/>
    <property type="match status" value="2"/>
</dbReference>
<feature type="domain" description="Major facilitator superfamily (MFS) profile" evidence="7">
    <location>
        <begin position="10"/>
        <end position="565"/>
    </location>
</feature>
<proteinExistence type="predicted"/>
<feature type="transmembrane region" description="Helical" evidence="6">
    <location>
        <begin position="7"/>
        <end position="28"/>
    </location>
</feature>
<name>A0ABQ8U7U0_9EUKA</name>
<evidence type="ECO:0000256" key="5">
    <source>
        <dbReference type="ARBA" id="ARBA00023136"/>
    </source>
</evidence>
<dbReference type="Proteomes" id="UP001141327">
    <property type="component" value="Unassembled WGS sequence"/>
</dbReference>
<sequence length="585" mass="60617">MLKNQPLRLTLCIIYGSIFVAMMSPSILTPLLPMFVIEHGGTGVHQGLLFFGFYAMQFVGSLIIGRLTDFFGRRASLMYCMYGGAFAVILVGFSPDLTTVILLRSFAGLFAGSVSSSQAAVTDLTPPAQRAARLGLVGASIGLAHIIGPLLGAPLSALGLQWAGCVAFGFFFSAAVAVTFLMPETMAREKTGYYRWKMSRQKKIEADESTQPRAVERVPLANASTSPGGVIDLGTPSGAYGTCTTADEPRGIATATVASPPGDIAPAAPGNAMQGTFQSSSPQVISPAPVRPSLVPVPMSTFELGAMGAITPTPSPSPPVHDTVAVPEGAIATQPTDREKSVVVVLDEQTHRGSDAAAVPPAAPAPDPATPTSLGGVLTWILHTPRLLCAYLGTMCVVYIYSGCQALLPVDLETRFGGGAVAMSILWVIQGVCAIVVQGLLVKWVVKRFGEQLTILVGALAASLAVLALALAPSSTVLWGMVVVFSFSYGFINPANMALFASFGSECNRGTVMGLVQSVSSISRAMAPLISGSLYDVLPLSAFALIAAMGTTGAFTIFLGVKKLAPKPTIPPMTASASPGTATQA</sequence>
<keyword evidence="3 6" id="KW-0812">Transmembrane</keyword>
<comment type="caution">
    <text evidence="8">The sequence shown here is derived from an EMBL/GenBank/DDBJ whole genome shotgun (WGS) entry which is preliminary data.</text>
</comment>
<evidence type="ECO:0000256" key="6">
    <source>
        <dbReference type="SAM" id="Phobius"/>
    </source>
</evidence>
<dbReference type="PRINTS" id="PR01035">
    <property type="entry name" value="TCRTETA"/>
</dbReference>
<dbReference type="Gene3D" id="1.20.1250.20">
    <property type="entry name" value="MFS general substrate transporter like domains"/>
    <property type="match status" value="2"/>
</dbReference>
<dbReference type="PROSITE" id="PS50850">
    <property type="entry name" value="MFS"/>
    <property type="match status" value="1"/>
</dbReference>
<dbReference type="InterPro" id="IPR011701">
    <property type="entry name" value="MFS"/>
</dbReference>
<feature type="transmembrane region" description="Helical" evidence="6">
    <location>
        <begin position="134"/>
        <end position="153"/>
    </location>
</feature>